<dbReference type="EMBL" id="FOUY01000006">
    <property type="protein sequence ID" value="SFN00744.1"/>
    <property type="molecule type" value="Genomic_DNA"/>
</dbReference>
<dbReference type="STRING" id="260086.SAMN05216207_100676"/>
<dbReference type="Gene3D" id="3.30.70.2390">
    <property type="match status" value="1"/>
</dbReference>
<protein>
    <submittedName>
        <fullName evidence="3">LytR cell envelope-related transcriptional attenuator</fullName>
    </submittedName>
</protein>
<keyword evidence="1" id="KW-1133">Transmembrane helix</keyword>
<keyword evidence="1" id="KW-0812">Transmembrane</keyword>
<accession>A0A1I4VHL0</accession>
<keyword evidence="1" id="KW-0472">Membrane</keyword>
<dbReference type="Pfam" id="PF13399">
    <property type="entry name" value="LytR_C"/>
    <property type="match status" value="1"/>
</dbReference>
<dbReference type="AlphaFoldDB" id="A0A1I4VHL0"/>
<feature type="transmembrane region" description="Helical" evidence="1">
    <location>
        <begin position="20"/>
        <end position="42"/>
    </location>
</feature>
<organism evidence="3 4">
    <name type="scientific">Pseudonocardia ammonioxydans</name>
    <dbReference type="NCBI Taxonomy" id="260086"/>
    <lineage>
        <taxon>Bacteria</taxon>
        <taxon>Bacillati</taxon>
        <taxon>Actinomycetota</taxon>
        <taxon>Actinomycetes</taxon>
        <taxon>Pseudonocardiales</taxon>
        <taxon>Pseudonocardiaceae</taxon>
        <taxon>Pseudonocardia</taxon>
    </lineage>
</organism>
<feature type="domain" description="LytR/CpsA/Psr regulator C-terminal" evidence="2">
    <location>
        <begin position="81"/>
        <end position="169"/>
    </location>
</feature>
<evidence type="ECO:0000313" key="3">
    <source>
        <dbReference type="EMBL" id="SFN00744.1"/>
    </source>
</evidence>
<reference evidence="3 4" key="1">
    <citation type="submission" date="2016-10" db="EMBL/GenBank/DDBJ databases">
        <authorList>
            <person name="de Groot N.N."/>
        </authorList>
    </citation>
    <scope>NUCLEOTIDE SEQUENCE [LARGE SCALE GENOMIC DNA]</scope>
    <source>
        <strain evidence="3 4">CGMCC 4.1877</strain>
    </source>
</reference>
<evidence type="ECO:0000259" key="2">
    <source>
        <dbReference type="Pfam" id="PF13399"/>
    </source>
</evidence>
<dbReference type="Proteomes" id="UP000199614">
    <property type="component" value="Unassembled WGS sequence"/>
</dbReference>
<evidence type="ECO:0000256" key="1">
    <source>
        <dbReference type="SAM" id="Phobius"/>
    </source>
</evidence>
<evidence type="ECO:0000313" key="4">
    <source>
        <dbReference type="Proteomes" id="UP000199614"/>
    </source>
</evidence>
<name>A0A1I4VHL0_PSUAM</name>
<dbReference type="InterPro" id="IPR027381">
    <property type="entry name" value="LytR/CpsA/Psr_C"/>
</dbReference>
<gene>
    <name evidence="3" type="ORF">SAMN05216207_100676</name>
</gene>
<keyword evidence="4" id="KW-1185">Reference proteome</keyword>
<proteinExistence type="predicted"/>
<sequence>MRVRFPRTGRPYERRRTRPIVITSAALAVLAVVTWTVVLGTASDGPSSTNCSDPATGSLAGSEIARTDLDGVDAAAPSDARFQVLNAGGQRGQANLVSAQLKDLEFNEANTPGNDPAFPDGDLDCIGQIRFGPDGEAAAATLSLALPCVEVIRDDRPGSVVDVVVGAAFTDVAPGRSARDALDQLASPGNEGNAQADPALLAQARESVCT</sequence>
<dbReference type="OrthoDB" id="5194885at2"/>
<dbReference type="NCBIfam" id="NF035953">
    <property type="entry name" value="integrity_Cei"/>
    <property type="match status" value="1"/>
</dbReference>
<dbReference type="RefSeq" id="WP_093339739.1">
    <property type="nucleotide sequence ID" value="NZ_FOUY01000006.1"/>
</dbReference>